<evidence type="ECO:0000313" key="2">
    <source>
        <dbReference type="EMBL" id="KAB1143993.1"/>
    </source>
</evidence>
<name>A0A6H9UY55_9ACTN</name>
<organism evidence="2 3">
    <name type="scientific">Streptomyces luteolifulvus</name>
    <dbReference type="NCBI Taxonomy" id="2615112"/>
    <lineage>
        <taxon>Bacteria</taxon>
        <taxon>Bacillati</taxon>
        <taxon>Actinomycetota</taxon>
        <taxon>Actinomycetes</taxon>
        <taxon>Kitasatosporales</taxon>
        <taxon>Streptomycetaceae</taxon>
        <taxon>Streptomyces</taxon>
    </lineage>
</organism>
<reference evidence="2 3" key="1">
    <citation type="submission" date="2019-09" db="EMBL/GenBank/DDBJ databases">
        <title>Screening of Novel Bioactive Compounds from Soil-Associated.</title>
        <authorList>
            <person name="Zhao S."/>
        </authorList>
    </citation>
    <scope>NUCLEOTIDE SEQUENCE [LARGE SCALE GENOMIC DNA]</scope>
    <source>
        <strain evidence="2 3">HIT-DPA4</strain>
    </source>
</reference>
<accession>A0A6H9UY55</accession>
<dbReference type="Gene3D" id="3.40.50.720">
    <property type="entry name" value="NAD(P)-binding Rossmann-like Domain"/>
    <property type="match status" value="1"/>
</dbReference>
<comment type="caution">
    <text evidence="2">The sequence shown here is derived from an EMBL/GenBank/DDBJ whole genome shotgun (WGS) entry which is preliminary data.</text>
</comment>
<dbReference type="Pfam" id="PF01370">
    <property type="entry name" value="Epimerase"/>
    <property type="match status" value="1"/>
</dbReference>
<gene>
    <name evidence="2" type="ORF">F7R91_24040</name>
</gene>
<dbReference type="InterPro" id="IPR001509">
    <property type="entry name" value="Epimerase_deHydtase"/>
</dbReference>
<dbReference type="Proteomes" id="UP000442707">
    <property type="component" value="Unassembled WGS sequence"/>
</dbReference>
<dbReference type="InterPro" id="IPR036291">
    <property type="entry name" value="NAD(P)-bd_dom_sf"/>
</dbReference>
<sequence>MALEGVFEDSGAAFTDRADGRLSLRLSLRPERILVAGGTGFVGSHVVPLLRTAAALTPQGPAIRLLTHRRPAPGRGPGDLETVHGDLADPGTLHGVCEGVTTVLHLAARIGGSEADCRAVNHEGTRALLAEARRAGVRRFVQLGTAAVYGDGPHRGEPEGRLPETPVSATSVTRLAGERLVLAAGGTVLRPYLVYGEGDTWFVPALLRLLRRLPHWVDDGAARLSLISASSLAAVLTELALSPHPPAGRVLHAAHPEPVSARDLVSTVCRSLDLPLPEGTLTREEALSHLDTADDLLYRRHLSLIALDRWYATDRLWSQLSTPPVRSFTTDFARYAPWYREALAESPV</sequence>
<feature type="domain" description="NAD-dependent epimerase/dehydratase" evidence="1">
    <location>
        <begin position="33"/>
        <end position="209"/>
    </location>
</feature>
<evidence type="ECO:0000259" key="1">
    <source>
        <dbReference type="Pfam" id="PF01370"/>
    </source>
</evidence>
<dbReference type="AlphaFoldDB" id="A0A6H9UY55"/>
<proteinExistence type="predicted"/>
<dbReference type="InterPro" id="IPR050177">
    <property type="entry name" value="Lipid_A_modif_metabolic_enz"/>
</dbReference>
<dbReference type="PANTHER" id="PTHR43245">
    <property type="entry name" value="BIFUNCTIONAL POLYMYXIN RESISTANCE PROTEIN ARNA"/>
    <property type="match status" value="1"/>
</dbReference>
<keyword evidence="3" id="KW-1185">Reference proteome</keyword>
<protein>
    <submittedName>
        <fullName evidence="2">NAD(P)-dependent oxidoreductase</fullName>
    </submittedName>
</protein>
<evidence type="ECO:0000313" key="3">
    <source>
        <dbReference type="Proteomes" id="UP000442707"/>
    </source>
</evidence>
<dbReference type="SUPFAM" id="SSF51735">
    <property type="entry name" value="NAD(P)-binding Rossmann-fold domains"/>
    <property type="match status" value="1"/>
</dbReference>
<dbReference type="EMBL" id="VZRB01000017">
    <property type="protein sequence ID" value="KAB1143993.1"/>
    <property type="molecule type" value="Genomic_DNA"/>
</dbReference>